<proteinExistence type="predicted"/>
<reference evidence="1 2" key="1">
    <citation type="submission" date="2018-10" db="EMBL/GenBank/DDBJ databases">
        <title>Histidinibacterium lentulum gen. nov., sp. nov., a marine bacterium from the culture broth of Picochlorum sp. 122.</title>
        <authorList>
            <person name="Wang G."/>
        </authorList>
    </citation>
    <scope>NUCLEOTIDE SEQUENCE [LARGE SCALE GENOMIC DNA]</scope>
    <source>
        <strain evidence="1 2">B17</strain>
    </source>
</reference>
<organism evidence="1 2">
    <name type="scientific">Histidinibacterium lentulum</name>
    <dbReference type="NCBI Taxonomy" id="2480588"/>
    <lineage>
        <taxon>Bacteria</taxon>
        <taxon>Pseudomonadati</taxon>
        <taxon>Pseudomonadota</taxon>
        <taxon>Alphaproteobacteria</taxon>
        <taxon>Rhodobacterales</taxon>
        <taxon>Paracoccaceae</taxon>
        <taxon>Histidinibacterium</taxon>
    </lineage>
</organism>
<dbReference type="Proteomes" id="UP000268016">
    <property type="component" value="Unassembled WGS sequence"/>
</dbReference>
<dbReference type="OrthoDB" id="7364412at2"/>
<evidence type="ECO:0000313" key="2">
    <source>
        <dbReference type="Proteomes" id="UP000268016"/>
    </source>
</evidence>
<dbReference type="EMBL" id="RDRB01000007">
    <property type="protein sequence ID" value="ROT99334.1"/>
    <property type="molecule type" value="Genomic_DNA"/>
</dbReference>
<comment type="caution">
    <text evidence="1">The sequence shown here is derived from an EMBL/GenBank/DDBJ whole genome shotgun (WGS) entry which is preliminary data.</text>
</comment>
<name>A0A3N2QVT4_9RHOB</name>
<protein>
    <submittedName>
        <fullName evidence="1">Uncharacterized protein</fullName>
    </submittedName>
</protein>
<keyword evidence="2" id="KW-1185">Reference proteome</keyword>
<evidence type="ECO:0000313" key="1">
    <source>
        <dbReference type="EMBL" id="ROT99334.1"/>
    </source>
</evidence>
<sequence>MSDFRVPLSTDDHVVIGNRLRECRDALMHVMTSAVPGTLTYQEADRSLAALDRLRAELEHDLRGTTAYERDPRHLAGKVYYGFVRFVGSGDGPEEHWNDDFAAWVLDGE</sequence>
<accession>A0A3N2QVT4</accession>
<dbReference type="AlphaFoldDB" id="A0A3N2QVT4"/>
<gene>
    <name evidence="1" type="ORF">EAT49_14005</name>
</gene>
<dbReference type="RefSeq" id="WP_123642928.1">
    <property type="nucleotide sequence ID" value="NZ_ML119087.1"/>
</dbReference>